<sequence>MKNPENQRDAEKAQNRQSLPPQGWFSIIIIVLLVILAMIDRNAINLMIDPIRKSLQINDFQIGLLQGPAFAVFFLIGSVLMGWMVGKYSDKWLIYVGATVWSLATIASGFSSTFTIMLVARCFVGLGESVLQPVSWNMVTRTFPKHRLATAISILTAGSQLGVAASFVLTGFLIDKATHGQLTSLPGLDGLQSWQWVFFAAGIPGLFLGAFIFFLPSVKTDGKQDEQVQQGGLIDFIKENRGFLICHFLGFGLLSIMVNGAAAWGPTYLIRSHGMDIKNISILLSAGGVPLGIGGVIFAGWLVDRAFKRKKYDAHLKHFAVRALIVAILGCIGFVFNQTLIVSMICFGLIQFTQPFSGVAGASIQLSVPEGFRARISAFFIMFYNALGMMAGPTFVALLNDSLGSGNLGRSIGINYMVLGCSAALLLWVGSRYASAAYLRFNQK</sequence>
<organism evidence="8 9">
    <name type="scientific">Dyadobacter frigoris</name>
    <dbReference type="NCBI Taxonomy" id="2576211"/>
    <lineage>
        <taxon>Bacteria</taxon>
        <taxon>Pseudomonadati</taxon>
        <taxon>Bacteroidota</taxon>
        <taxon>Cytophagia</taxon>
        <taxon>Cytophagales</taxon>
        <taxon>Spirosomataceae</taxon>
        <taxon>Dyadobacter</taxon>
    </lineage>
</organism>
<dbReference type="InterPro" id="IPR036259">
    <property type="entry name" value="MFS_trans_sf"/>
</dbReference>
<feature type="transmembrane region" description="Helical" evidence="6">
    <location>
        <begin position="22"/>
        <end position="39"/>
    </location>
</feature>
<dbReference type="RefSeq" id="WP_137343909.1">
    <property type="nucleotide sequence ID" value="NZ_BSQH01000005.1"/>
</dbReference>
<dbReference type="Gene3D" id="1.20.1250.20">
    <property type="entry name" value="MFS general substrate transporter like domains"/>
    <property type="match status" value="2"/>
</dbReference>
<dbReference type="InterPro" id="IPR011701">
    <property type="entry name" value="MFS"/>
</dbReference>
<dbReference type="PANTHER" id="PTHR23505">
    <property type="entry name" value="SPINSTER"/>
    <property type="match status" value="1"/>
</dbReference>
<dbReference type="Proteomes" id="UP000304900">
    <property type="component" value="Unassembled WGS sequence"/>
</dbReference>
<dbReference type="Pfam" id="PF07690">
    <property type="entry name" value="MFS_1"/>
    <property type="match status" value="1"/>
</dbReference>
<dbReference type="SUPFAM" id="SSF103473">
    <property type="entry name" value="MFS general substrate transporter"/>
    <property type="match status" value="1"/>
</dbReference>
<dbReference type="OrthoDB" id="9788453at2"/>
<keyword evidence="2" id="KW-0813">Transport</keyword>
<feature type="domain" description="Major facilitator superfamily (MFS) profile" evidence="7">
    <location>
        <begin position="26"/>
        <end position="438"/>
    </location>
</feature>
<feature type="transmembrane region" description="Helical" evidence="6">
    <location>
        <begin position="60"/>
        <end position="86"/>
    </location>
</feature>
<dbReference type="EMBL" id="SZVO01000021">
    <property type="protein sequence ID" value="TKT87049.1"/>
    <property type="molecule type" value="Genomic_DNA"/>
</dbReference>
<dbReference type="InterPro" id="IPR044770">
    <property type="entry name" value="MFS_spinster-like"/>
</dbReference>
<evidence type="ECO:0000313" key="8">
    <source>
        <dbReference type="EMBL" id="TKT87049.1"/>
    </source>
</evidence>
<evidence type="ECO:0000313" key="9">
    <source>
        <dbReference type="Proteomes" id="UP000304900"/>
    </source>
</evidence>
<dbReference type="GO" id="GO:0022857">
    <property type="term" value="F:transmembrane transporter activity"/>
    <property type="evidence" value="ECO:0007669"/>
    <property type="project" value="InterPro"/>
</dbReference>
<evidence type="ECO:0000256" key="1">
    <source>
        <dbReference type="ARBA" id="ARBA00004141"/>
    </source>
</evidence>
<name>A0A4U6CRA0_9BACT</name>
<reference evidence="8 9" key="1">
    <citation type="submission" date="2019-05" db="EMBL/GenBank/DDBJ databases">
        <title>Dyadobacter AR-3-8 sp. nov., isolated from arctic soil.</title>
        <authorList>
            <person name="Chaudhary D.K."/>
        </authorList>
    </citation>
    <scope>NUCLEOTIDE SEQUENCE [LARGE SCALE GENOMIC DNA]</scope>
    <source>
        <strain evidence="8 9">AR-3-8</strain>
    </source>
</reference>
<protein>
    <submittedName>
        <fullName evidence="8">MFS transporter</fullName>
    </submittedName>
</protein>
<feature type="transmembrane region" description="Helical" evidence="6">
    <location>
        <begin position="148"/>
        <end position="174"/>
    </location>
</feature>
<keyword evidence="9" id="KW-1185">Reference proteome</keyword>
<evidence type="ECO:0000256" key="2">
    <source>
        <dbReference type="ARBA" id="ARBA00022448"/>
    </source>
</evidence>
<gene>
    <name evidence="8" type="ORF">FDK13_31060</name>
</gene>
<proteinExistence type="predicted"/>
<evidence type="ECO:0000259" key="7">
    <source>
        <dbReference type="PROSITE" id="PS50850"/>
    </source>
</evidence>
<evidence type="ECO:0000256" key="3">
    <source>
        <dbReference type="ARBA" id="ARBA00022692"/>
    </source>
</evidence>
<accession>A0A4U6CRA0</accession>
<keyword evidence="5 6" id="KW-0472">Membrane</keyword>
<dbReference type="PROSITE" id="PS50850">
    <property type="entry name" value="MFS"/>
    <property type="match status" value="1"/>
</dbReference>
<dbReference type="InterPro" id="IPR020846">
    <property type="entry name" value="MFS_dom"/>
</dbReference>
<feature type="transmembrane region" description="Helical" evidence="6">
    <location>
        <begin position="412"/>
        <end position="430"/>
    </location>
</feature>
<dbReference type="AlphaFoldDB" id="A0A4U6CRA0"/>
<feature type="transmembrane region" description="Helical" evidence="6">
    <location>
        <begin position="282"/>
        <end position="303"/>
    </location>
</feature>
<dbReference type="PANTHER" id="PTHR23505:SF79">
    <property type="entry name" value="PROTEIN SPINSTER"/>
    <property type="match status" value="1"/>
</dbReference>
<feature type="transmembrane region" description="Helical" evidence="6">
    <location>
        <begin position="92"/>
        <end position="119"/>
    </location>
</feature>
<evidence type="ECO:0000256" key="5">
    <source>
        <dbReference type="ARBA" id="ARBA00023136"/>
    </source>
</evidence>
<feature type="transmembrane region" description="Helical" evidence="6">
    <location>
        <begin position="376"/>
        <end position="400"/>
    </location>
</feature>
<keyword evidence="4 6" id="KW-1133">Transmembrane helix</keyword>
<feature type="transmembrane region" description="Helical" evidence="6">
    <location>
        <begin position="324"/>
        <end position="350"/>
    </location>
</feature>
<comment type="subcellular location">
    <subcellularLocation>
        <location evidence="1">Membrane</location>
        <topology evidence="1">Multi-pass membrane protein</topology>
    </subcellularLocation>
</comment>
<comment type="caution">
    <text evidence="8">The sequence shown here is derived from an EMBL/GenBank/DDBJ whole genome shotgun (WGS) entry which is preliminary data.</text>
</comment>
<evidence type="ECO:0000256" key="4">
    <source>
        <dbReference type="ARBA" id="ARBA00022989"/>
    </source>
</evidence>
<feature type="transmembrane region" description="Helical" evidence="6">
    <location>
        <begin position="194"/>
        <end position="215"/>
    </location>
</feature>
<dbReference type="GO" id="GO:0016020">
    <property type="term" value="C:membrane"/>
    <property type="evidence" value="ECO:0007669"/>
    <property type="project" value="UniProtKB-SubCell"/>
</dbReference>
<feature type="transmembrane region" description="Helical" evidence="6">
    <location>
        <begin position="242"/>
        <end position="262"/>
    </location>
</feature>
<evidence type="ECO:0000256" key="6">
    <source>
        <dbReference type="SAM" id="Phobius"/>
    </source>
</evidence>
<keyword evidence="3 6" id="KW-0812">Transmembrane</keyword>